<feature type="domain" description="DUF7038" evidence="1">
    <location>
        <begin position="81"/>
        <end position="170"/>
    </location>
</feature>
<sequence length="411" mass="48372">MSLRQKTSDYHAHYGFLCDFDSRNIYLFDCPKRRLNKIPNTYDSRELVLGQYYKAEHTVIEERDVEEKFRRNVKFFTADDHELYADTIAVMPNNRPGLEKFQGKIWSQYLGFLRDPQNKFADTMIGDELGWVTVKYAPDGDTVFEITYVVPGCRVQLDDEELIPTPWSREYTEWVPPQNHPSAFIIRNKHKPLTSKQHFVRHAVCIETNKFNPAYNSKHEGSSERCHNLFALNLGMIRSLKPVKIGAWYQHEVNDNRCWKKGNRDLEQYHAVAACKLFQIEAPLPTKVVFGNVKFEVEFPFDHDILESRENRTTIGWFRRQKGMKKDAHFWNKYLGKVEIYPEEAMEIIQKVEKYRRDLLEPFKSEPVTVVGEVVRHRDSYENNKTYPEFGIFSVQNVIGIKDVKGKMINV</sequence>
<accession>A0A2G5SHG6</accession>
<dbReference type="Pfam" id="PF23047">
    <property type="entry name" value="DUF7038"/>
    <property type="match status" value="1"/>
</dbReference>
<dbReference type="InterPro" id="IPR055466">
    <property type="entry name" value="DUF7038"/>
</dbReference>
<comment type="caution">
    <text evidence="3">The sequence shown here is derived from an EMBL/GenBank/DDBJ whole genome shotgun (WGS) entry which is preliminary data.</text>
</comment>
<name>A0A2G5SHG6_9PELO</name>
<dbReference type="Proteomes" id="UP000230233">
    <property type="component" value="Unassembled WGS sequence"/>
</dbReference>
<evidence type="ECO:0000313" key="3">
    <source>
        <dbReference type="EMBL" id="PIC14359.1"/>
    </source>
</evidence>
<dbReference type="AlphaFoldDB" id="A0A2G5SHG6"/>
<organism evidence="3 4">
    <name type="scientific">Caenorhabditis nigoni</name>
    <dbReference type="NCBI Taxonomy" id="1611254"/>
    <lineage>
        <taxon>Eukaryota</taxon>
        <taxon>Metazoa</taxon>
        <taxon>Ecdysozoa</taxon>
        <taxon>Nematoda</taxon>
        <taxon>Chromadorea</taxon>
        <taxon>Rhabditida</taxon>
        <taxon>Rhabditina</taxon>
        <taxon>Rhabditomorpha</taxon>
        <taxon>Rhabditoidea</taxon>
        <taxon>Rhabditidae</taxon>
        <taxon>Peloderinae</taxon>
        <taxon>Caenorhabditis</taxon>
    </lineage>
</organism>
<keyword evidence="4" id="KW-1185">Reference proteome</keyword>
<dbReference type="OrthoDB" id="5881544at2759"/>
<evidence type="ECO:0000259" key="2">
    <source>
        <dbReference type="Pfam" id="PF23051"/>
    </source>
</evidence>
<protein>
    <submittedName>
        <fullName evidence="3">Uncharacterized protein</fullName>
    </submittedName>
</protein>
<dbReference type="EMBL" id="PDUG01000008">
    <property type="protein sequence ID" value="PIC14359.1"/>
    <property type="molecule type" value="Genomic_DNA"/>
</dbReference>
<evidence type="ECO:0000313" key="4">
    <source>
        <dbReference type="Proteomes" id="UP000230233"/>
    </source>
</evidence>
<proteinExistence type="predicted"/>
<dbReference type="InterPro" id="IPR055468">
    <property type="entry name" value="DUF7040"/>
</dbReference>
<dbReference type="Pfam" id="PF23051">
    <property type="entry name" value="DUF7040"/>
    <property type="match status" value="1"/>
</dbReference>
<reference evidence="4" key="1">
    <citation type="submission" date="2017-10" db="EMBL/GenBank/DDBJ databases">
        <title>Rapid genome shrinkage in a self-fertile nematode reveals novel sperm competition proteins.</title>
        <authorList>
            <person name="Yin D."/>
            <person name="Schwarz E.M."/>
            <person name="Thomas C.G."/>
            <person name="Felde R.L."/>
            <person name="Korf I.F."/>
            <person name="Cutter A.D."/>
            <person name="Schartner C.M."/>
            <person name="Ralston E.J."/>
            <person name="Meyer B.J."/>
            <person name="Haag E.S."/>
        </authorList>
    </citation>
    <scope>NUCLEOTIDE SEQUENCE [LARGE SCALE GENOMIC DNA]</scope>
    <source>
        <strain evidence="4">JU1422</strain>
    </source>
</reference>
<evidence type="ECO:0000259" key="1">
    <source>
        <dbReference type="Pfam" id="PF23047"/>
    </source>
</evidence>
<gene>
    <name evidence="3" type="ORF">B9Z55_027289</name>
</gene>
<feature type="domain" description="DUF7040" evidence="2">
    <location>
        <begin position="293"/>
        <end position="403"/>
    </location>
</feature>